<proteinExistence type="predicted"/>
<organism evidence="1 2">
    <name type="scientific">Corynebacterium occultum</name>
    <dbReference type="NCBI Taxonomy" id="2675219"/>
    <lineage>
        <taxon>Bacteria</taxon>
        <taxon>Bacillati</taxon>
        <taxon>Actinomycetota</taxon>
        <taxon>Actinomycetes</taxon>
        <taxon>Mycobacteriales</taxon>
        <taxon>Corynebacteriaceae</taxon>
        <taxon>Corynebacterium</taxon>
    </lineage>
</organism>
<dbReference type="KEGG" id="cok:COCCU_00180"/>
<keyword evidence="2" id="KW-1185">Reference proteome</keyword>
<dbReference type="AlphaFoldDB" id="A0A6B8W3N2"/>
<sequence length="61" mass="6290">MSNKQATTPKPNNATTGLVVALFSSPVVTSVETVPALAEPINAWATGWAPISVNMPLVSLV</sequence>
<protein>
    <submittedName>
        <fullName evidence="1">Uncharacterized protein</fullName>
    </submittedName>
</protein>
<reference evidence="1 2" key="1">
    <citation type="submission" date="2019-11" db="EMBL/GenBank/DDBJ databases">
        <title>Complete genome sequence of Corynebacterium kalinowskii 1959, a novel Corynebacterium species isolated from soil of a small paddock in Vilsendorf, Germany.</title>
        <authorList>
            <person name="Schaffert L."/>
            <person name="Ruwe M."/>
            <person name="Milse J."/>
            <person name="Hanuschka K."/>
            <person name="Ortseifen V."/>
            <person name="Droste J."/>
            <person name="Brandt D."/>
            <person name="Schlueter L."/>
            <person name="Kutter Y."/>
            <person name="Vinke S."/>
            <person name="Viehoefer P."/>
            <person name="Jacob L."/>
            <person name="Luebke N.-C."/>
            <person name="Schulte-Berndt E."/>
            <person name="Hain C."/>
            <person name="Linder M."/>
            <person name="Schmidt P."/>
            <person name="Wollenschlaeger L."/>
            <person name="Luttermann T."/>
            <person name="Thieme E."/>
            <person name="Hassa J."/>
            <person name="Haak M."/>
            <person name="Wittchen M."/>
            <person name="Mentz A."/>
            <person name="Persicke M."/>
            <person name="Busche T."/>
            <person name="Ruckert C."/>
        </authorList>
    </citation>
    <scope>NUCLEOTIDE SEQUENCE [LARGE SCALE GENOMIC DNA]</scope>
    <source>
        <strain evidence="1 2">2039</strain>
    </source>
</reference>
<evidence type="ECO:0000313" key="2">
    <source>
        <dbReference type="Proteomes" id="UP000424462"/>
    </source>
</evidence>
<dbReference type="Proteomes" id="UP000424462">
    <property type="component" value="Chromosome"/>
</dbReference>
<gene>
    <name evidence="1" type="ORF">COCCU_00180</name>
</gene>
<name>A0A6B8W3N2_9CORY</name>
<dbReference type="RefSeq" id="WP_156229622.1">
    <property type="nucleotide sequence ID" value="NZ_CP046455.1"/>
</dbReference>
<dbReference type="EMBL" id="CP046455">
    <property type="protein sequence ID" value="QGU06005.1"/>
    <property type="molecule type" value="Genomic_DNA"/>
</dbReference>
<accession>A0A6B8W3N2</accession>
<evidence type="ECO:0000313" key="1">
    <source>
        <dbReference type="EMBL" id="QGU06005.1"/>
    </source>
</evidence>